<evidence type="ECO:0008006" key="7">
    <source>
        <dbReference type="Google" id="ProtNLM"/>
    </source>
</evidence>
<dbReference type="PANTHER" id="PTHR33121:SF76">
    <property type="entry name" value="SIGNALING PROTEIN"/>
    <property type="match status" value="1"/>
</dbReference>
<dbReference type="PROSITE" id="PS50883">
    <property type="entry name" value="EAL"/>
    <property type="match status" value="1"/>
</dbReference>
<organism evidence="5 6">
    <name type="scientific">Halothiobacillus diazotrophicus</name>
    <dbReference type="NCBI Taxonomy" id="1860122"/>
    <lineage>
        <taxon>Bacteria</taxon>
        <taxon>Pseudomonadati</taxon>
        <taxon>Pseudomonadota</taxon>
        <taxon>Gammaproteobacteria</taxon>
        <taxon>Chromatiales</taxon>
        <taxon>Halothiobacillaceae</taxon>
        <taxon>Halothiobacillus</taxon>
    </lineage>
</organism>
<dbReference type="STRING" id="1860122.A9404_07155"/>
<dbReference type="CDD" id="cd01948">
    <property type="entry name" value="EAL"/>
    <property type="match status" value="1"/>
</dbReference>
<reference evidence="5 6" key="1">
    <citation type="submission" date="2016-06" db="EMBL/GenBank/DDBJ databases">
        <title>Insight into the functional genes involving in sulfur oxidation in Pearl River water.</title>
        <authorList>
            <person name="Luo J."/>
            <person name="Tan X."/>
            <person name="Lin W."/>
        </authorList>
    </citation>
    <scope>NUCLEOTIDE SEQUENCE [LARGE SCALE GENOMIC DNA]</scope>
    <source>
        <strain evidence="5 6">LS2</strain>
    </source>
</reference>
<dbReference type="InterPro" id="IPR001633">
    <property type="entry name" value="EAL_dom"/>
</dbReference>
<dbReference type="Gene3D" id="3.30.70.270">
    <property type="match status" value="1"/>
</dbReference>
<dbReference type="CDD" id="cd01949">
    <property type="entry name" value="GGDEF"/>
    <property type="match status" value="1"/>
</dbReference>
<dbReference type="InterPro" id="IPR035919">
    <property type="entry name" value="EAL_sf"/>
</dbReference>
<evidence type="ECO:0000313" key="6">
    <source>
        <dbReference type="Proteomes" id="UP000078596"/>
    </source>
</evidence>
<dbReference type="InterPro" id="IPR046342">
    <property type="entry name" value="CBS_dom_sf"/>
</dbReference>
<dbReference type="Pfam" id="PF00990">
    <property type="entry name" value="GGDEF"/>
    <property type="match status" value="1"/>
</dbReference>
<dbReference type="Gene3D" id="3.20.20.450">
    <property type="entry name" value="EAL domain"/>
    <property type="match status" value="1"/>
</dbReference>
<dbReference type="Gene3D" id="3.10.580.10">
    <property type="entry name" value="CBS-domain"/>
    <property type="match status" value="1"/>
</dbReference>
<dbReference type="InterPro" id="IPR043128">
    <property type="entry name" value="Rev_trsase/Diguanyl_cyclase"/>
</dbReference>
<evidence type="ECO:0000256" key="1">
    <source>
        <dbReference type="PROSITE-ProRule" id="PRU00703"/>
    </source>
</evidence>
<dbReference type="InterPro" id="IPR029787">
    <property type="entry name" value="Nucleotide_cyclase"/>
</dbReference>
<dbReference type="SUPFAM" id="SSF54631">
    <property type="entry name" value="CBS-domain pair"/>
    <property type="match status" value="1"/>
</dbReference>
<keyword evidence="6" id="KW-1185">Reference proteome</keyword>
<dbReference type="EMBL" id="CP016027">
    <property type="protein sequence ID" value="ANJ67191.1"/>
    <property type="molecule type" value="Genomic_DNA"/>
</dbReference>
<dbReference type="AlphaFoldDB" id="A0A191ZH28"/>
<dbReference type="OrthoDB" id="1673646at2"/>
<dbReference type="InterPro" id="IPR000644">
    <property type="entry name" value="CBS_dom"/>
</dbReference>
<dbReference type="RefSeq" id="WP_066099607.1">
    <property type="nucleotide sequence ID" value="NZ_CP016027.1"/>
</dbReference>
<dbReference type="KEGG" id="haz:A9404_07155"/>
<evidence type="ECO:0000313" key="5">
    <source>
        <dbReference type="EMBL" id="ANJ67191.1"/>
    </source>
</evidence>
<dbReference type="PROSITE" id="PS51371">
    <property type="entry name" value="CBS"/>
    <property type="match status" value="1"/>
</dbReference>
<keyword evidence="1" id="KW-0129">CBS domain</keyword>
<feature type="domain" description="GGDEF" evidence="3">
    <location>
        <begin position="451"/>
        <end position="581"/>
    </location>
</feature>
<evidence type="ECO:0000259" key="4">
    <source>
        <dbReference type="PROSITE" id="PS51371"/>
    </source>
</evidence>
<evidence type="ECO:0000259" key="3">
    <source>
        <dbReference type="PROSITE" id="PS50887"/>
    </source>
</evidence>
<dbReference type="GO" id="GO:0071111">
    <property type="term" value="F:cyclic-guanylate-specific phosphodiesterase activity"/>
    <property type="evidence" value="ECO:0007669"/>
    <property type="project" value="InterPro"/>
</dbReference>
<dbReference type="PROSITE" id="PS50887">
    <property type="entry name" value="GGDEF"/>
    <property type="match status" value="1"/>
</dbReference>
<proteinExistence type="predicted"/>
<name>A0A191ZH28_9GAMM</name>
<dbReference type="InterPro" id="IPR050706">
    <property type="entry name" value="Cyclic-di-GMP_PDE-like"/>
</dbReference>
<feature type="domain" description="CBS" evidence="4">
    <location>
        <begin position="295"/>
        <end position="353"/>
    </location>
</feature>
<evidence type="ECO:0000259" key="2">
    <source>
        <dbReference type="PROSITE" id="PS50883"/>
    </source>
</evidence>
<dbReference type="CDD" id="cd04598">
    <property type="entry name" value="CBS_pair_GGDEF_EAL"/>
    <property type="match status" value="1"/>
</dbReference>
<dbReference type="SUPFAM" id="SSF141868">
    <property type="entry name" value="EAL domain-like"/>
    <property type="match status" value="1"/>
</dbReference>
<dbReference type="NCBIfam" id="TIGR00254">
    <property type="entry name" value="GGDEF"/>
    <property type="match status" value="1"/>
</dbReference>
<feature type="domain" description="EAL" evidence="2">
    <location>
        <begin position="26"/>
        <end position="276"/>
    </location>
</feature>
<dbReference type="SMART" id="SM00052">
    <property type="entry name" value="EAL"/>
    <property type="match status" value="1"/>
</dbReference>
<gene>
    <name evidence="5" type="ORF">A9404_07155</name>
</gene>
<dbReference type="Pfam" id="PF00563">
    <property type="entry name" value="EAL"/>
    <property type="match status" value="1"/>
</dbReference>
<dbReference type="InterPro" id="IPR000160">
    <property type="entry name" value="GGDEF_dom"/>
</dbReference>
<protein>
    <recommendedName>
        <fullName evidence="7">Diguanylate phosphodiesterase</fullName>
    </recommendedName>
</protein>
<accession>A0A191ZH28</accession>
<dbReference type="PANTHER" id="PTHR33121">
    <property type="entry name" value="CYCLIC DI-GMP PHOSPHODIESTERASE PDEF"/>
    <property type="match status" value="1"/>
</dbReference>
<dbReference type="Proteomes" id="UP000078596">
    <property type="component" value="Chromosome"/>
</dbReference>
<dbReference type="SUPFAM" id="SSF55073">
    <property type="entry name" value="Nucleotide cyclase"/>
    <property type="match status" value="1"/>
</dbReference>
<sequence length="612" mass="69306">MRDKTLLPAHSAETRFIPHSAPPRQMADAATRIDQLIARRRIAIAFQPFIDVMSHVIHGYEALGRPPVDAGFSDISELLSIASATDRRLQLECHLVARAIDRFMTLDLPGRLFVNLSPECLGHPDFSVDNLLACLQTQGLAYTRLVVELTEQHYSNFPHVLQANLDRLRKLGISLALDDFAAGYNGMLHWMDQQPEIVKIDRKMLSDIDKLPKKYRFVRSVVHLAKESGAHVIAEGIETPSEAGVLTELGVDFLQGYLFGKPATEPLRNIEPEILGHLVSYRQAQRTQQGLIRTLIQPARSVQHTTRLDTVMDLFLSSPELRALPVLDGESPVGIAWRHDLMNLYASPYGRPLNERRSISRLMDRRPVIVDESESLTVLSRRLSERDHRSFHDVFIITRGRAYAGIGQLIDLLRLYTTQQVRQAQHLNPLSGLPGNVPLNETLESWLAERQPFALVYVDLDHFKAINDHYGYQRGDQVLLMLSQILKDHTHPARDFLGHIGGDDFVILYRTTDWRAYCDEIIRQFDARIPAFYDPEDQQRGSIGTADRDGNPRQYPICSVTLAALNLGDDQVPNSHLLTEQISAIKSRAKQRQGSNLLVETLHDCRRPVTRI</sequence>
<dbReference type="SMART" id="SM00267">
    <property type="entry name" value="GGDEF"/>
    <property type="match status" value="1"/>
</dbReference>